<dbReference type="RefSeq" id="WP_271091821.1">
    <property type="nucleotide sequence ID" value="NZ_JAPJZH010000017.1"/>
</dbReference>
<dbReference type="InterPro" id="IPR036010">
    <property type="entry name" value="2Fe-2S_ferredoxin-like_sf"/>
</dbReference>
<dbReference type="PANTHER" id="PTHR47354:SF8">
    <property type="entry name" value="1,2-PHENYLACETYL-COA EPOXIDASE, SUBUNIT E"/>
    <property type="match status" value="1"/>
</dbReference>
<keyword evidence="7" id="KW-0408">Iron</keyword>
<name>A0ABT4VTG2_9HYPH</name>
<dbReference type="Pfam" id="PF00175">
    <property type="entry name" value="NAD_binding_1"/>
    <property type="match status" value="1"/>
</dbReference>
<keyword evidence="12" id="KW-1185">Reference proteome</keyword>
<keyword evidence="3" id="KW-0001">2Fe-2S</keyword>
<feature type="domain" description="FAD-binding FR-type" evidence="10">
    <location>
        <begin position="2"/>
        <end position="108"/>
    </location>
</feature>
<evidence type="ECO:0000256" key="5">
    <source>
        <dbReference type="ARBA" id="ARBA00022827"/>
    </source>
</evidence>
<dbReference type="PROSITE" id="PS51384">
    <property type="entry name" value="FAD_FR"/>
    <property type="match status" value="1"/>
</dbReference>
<evidence type="ECO:0000256" key="8">
    <source>
        <dbReference type="ARBA" id="ARBA00023014"/>
    </source>
</evidence>
<evidence type="ECO:0000256" key="6">
    <source>
        <dbReference type="ARBA" id="ARBA00023002"/>
    </source>
</evidence>
<keyword evidence="8" id="KW-0411">Iron-sulfur</keyword>
<evidence type="ECO:0000259" key="10">
    <source>
        <dbReference type="PROSITE" id="PS51384"/>
    </source>
</evidence>
<dbReference type="InterPro" id="IPR017927">
    <property type="entry name" value="FAD-bd_FR_type"/>
</dbReference>
<evidence type="ECO:0000313" key="11">
    <source>
        <dbReference type="EMBL" id="MDA4847979.1"/>
    </source>
</evidence>
<keyword evidence="6" id="KW-0560">Oxidoreductase</keyword>
<sequence length="352" mass="38788">MRDFHRLQVLETREEIDGRAKTVVFEVPPQRTETFAWRPGQHITLRFRLNGEELRRSYSVSASPFSGEPMRITVKRVKRGRVSNHINDHVKRGDTLEVMPPFGGFCLDPGHRLRRTHYFFAGGSGITPLFAMLNSALCAEPHSFCHLVYGNQDAGSIILRSELDALLVAHPRRLTVSHVLSRPSLFSSFGFWRRGRIDRAAIDAHFSENPPYAQDAQYYVCGPGAMNGAVRAGLMDLDVPVNRIHMESFGGNQMIDDSVSGVAANASVRLNGSVTNVPVKKDQTLLQAMRDGGLDPPFSCQSGVCGACAAKLTGGKVHMRARMALEDADVAKGRILTCQSVPVTEELSVRFG</sequence>
<evidence type="ECO:0000256" key="4">
    <source>
        <dbReference type="ARBA" id="ARBA00022723"/>
    </source>
</evidence>
<dbReference type="SUPFAM" id="SSF63380">
    <property type="entry name" value="Riboflavin synthase domain-like"/>
    <property type="match status" value="1"/>
</dbReference>
<dbReference type="PROSITE" id="PS51085">
    <property type="entry name" value="2FE2S_FER_2"/>
    <property type="match status" value="1"/>
</dbReference>
<gene>
    <name evidence="11" type="ORF">OOZ53_21655</name>
</gene>
<dbReference type="PROSITE" id="PS00197">
    <property type="entry name" value="2FE2S_FER_1"/>
    <property type="match status" value="1"/>
</dbReference>
<dbReference type="InterPro" id="IPR012675">
    <property type="entry name" value="Beta-grasp_dom_sf"/>
</dbReference>
<proteinExistence type="predicted"/>
<evidence type="ECO:0000256" key="3">
    <source>
        <dbReference type="ARBA" id="ARBA00022714"/>
    </source>
</evidence>
<dbReference type="InterPro" id="IPR008333">
    <property type="entry name" value="Cbr1-like_FAD-bd_dom"/>
</dbReference>
<feature type="domain" description="2Fe-2S ferredoxin-type" evidence="9">
    <location>
        <begin position="264"/>
        <end position="352"/>
    </location>
</feature>
<dbReference type="PRINTS" id="PR00406">
    <property type="entry name" value="CYTB5RDTASE"/>
</dbReference>
<organism evidence="11 12">
    <name type="scientific">Hoeflea poritis</name>
    <dbReference type="NCBI Taxonomy" id="2993659"/>
    <lineage>
        <taxon>Bacteria</taxon>
        <taxon>Pseudomonadati</taxon>
        <taxon>Pseudomonadota</taxon>
        <taxon>Alphaproteobacteria</taxon>
        <taxon>Hyphomicrobiales</taxon>
        <taxon>Rhizobiaceae</taxon>
        <taxon>Hoeflea</taxon>
    </lineage>
</organism>
<dbReference type="SUPFAM" id="SSF54292">
    <property type="entry name" value="2Fe-2S ferredoxin-like"/>
    <property type="match status" value="1"/>
</dbReference>
<dbReference type="InterPro" id="IPR006058">
    <property type="entry name" value="2Fe2S_fd_BS"/>
</dbReference>
<dbReference type="InterPro" id="IPR001041">
    <property type="entry name" value="2Fe-2S_ferredoxin-type"/>
</dbReference>
<dbReference type="InterPro" id="IPR039261">
    <property type="entry name" value="FNR_nucleotide-bd"/>
</dbReference>
<dbReference type="PANTHER" id="PTHR47354">
    <property type="entry name" value="NADH OXIDOREDUCTASE HCR"/>
    <property type="match status" value="1"/>
</dbReference>
<dbReference type="Pfam" id="PF00111">
    <property type="entry name" value="Fer2"/>
    <property type="match status" value="1"/>
</dbReference>
<comment type="caution">
    <text evidence="11">The sequence shown here is derived from an EMBL/GenBank/DDBJ whole genome shotgun (WGS) entry which is preliminary data.</text>
</comment>
<dbReference type="Pfam" id="PF00970">
    <property type="entry name" value="FAD_binding_6"/>
    <property type="match status" value="1"/>
</dbReference>
<keyword evidence="5" id="KW-0274">FAD</keyword>
<evidence type="ECO:0000256" key="7">
    <source>
        <dbReference type="ARBA" id="ARBA00023004"/>
    </source>
</evidence>
<dbReference type="Gene3D" id="3.10.20.30">
    <property type="match status" value="1"/>
</dbReference>
<keyword evidence="4" id="KW-0479">Metal-binding</keyword>
<dbReference type="InterPro" id="IPR050415">
    <property type="entry name" value="MRET"/>
</dbReference>
<dbReference type="CDD" id="cd00207">
    <property type="entry name" value="fer2"/>
    <property type="match status" value="1"/>
</dbReference>
<evidence type="ECO:0000259" key="9">
    <source>
        <dbReference type="PROSITE" id="PS51085"/>
    </source>
</evidence>
<comment type="cofactor">
    <cofactor evidence="1">
        <name>FAD</name>
        <dbReference type="ChEBI" id="CHEBI:57692"/>
    </cofactor>
</comment>
<evidence type="ECO:0000256" key="1">
    <source>
        <dbReference type="ARBA" id="ARBA00001974"/>
    </source>
</evidence>
<keyword evidence="2" id="KW-0285">Flavoprotein</keyword>
<dbReference type="Gene3D" id="2.40.30.10">
    <property type="entry name" value="Translation factors"/>
    <property type="match status" value="1"/>
</dbReference>
<dbReference type="Gene3D" id="3.40.50.80">
    <property type="entry name" value="Nucleotide-binding domain of ferredoxin-NADP reductase (FNR) module"/>
    <property type="match status" value="1"/>
</dbReference>
<accession>A0ABT4VTG2</accession>
<dbReference type="CDD" id="cd06214">
    <property type="entry name" value="PA_degradation_oxidoreductase_like"/>
    <property type="match status" value="1"/>
</dbReference>
<evidence type="ECO:0000256" key="2">
    <source>
        <dbReference type="ARBA" id="ARBA00022630"/>
    </source>
</evidence>
<dbReference type="Proteomes" id="UP001148313">
    <property type="component" value="Unassembled WGS sequence"/>
</dbReference>
<dbReference type="InterPro" id="IPR017938">
    <property type="entry name" value="Riboflavin_synthase-like_b-brl"/>
</dbReference>
<dbReference type="SUPFAM" id="SSF52343">
    <property type="entry name" value="Ferredoxin reductase-like, C-terminal NADP-linked domain"/>
    <property type="match status" value="1"/>
</dbReference>
<dbReference type="EMBL" id="JAPJZH010000017">
    <property type="protein sequence ID" value="MDA4847979.1"/>
    <property type="molecule type" value="Genomic_DNA"/>
</dbReference>
<evidence type="ECO:0000313" key="12">
    <source>
        <dbReference type="Proteomes" id="UP001148313"/>
    </source>
</evidence>
<dbReference type="InterPro" id="IPR001433">
    <property type="entry name" value="OxRdtase_FAD/NAD-bd"/>
</dbReference>
<reference evidence="11" key="1">
    <citation type="submission" date="2022-11" db="EMBL/GenBank/DDBJ databases">
        <title>Hoeflea poritis sp. nov., isolated from scleractinian coral Porites lutea.</title>
        <authorList>
            <person name="Zhang G."/>
            <person name="Wei Q."/>
            <person name="Cai L."/>
        </authorList>
    </citation>
    <scope>NUCLEOTIDE SEQUENCE</scope>
    <source>
        <strain evidence="11">E7-10</strain>
    </source>
</reference>
<protein>
    <submittedName>
        <fullName evidence="11">Ferredoxin--NADP reductase</fullName>
    </submittedName>
</protein>